<dbReference type="AlphaFoldDB" id="A0A2T1KE85"/>
<evidence type="ECO:0000313" key="4">
    <source>
        <dbReference type="Proteomes" id="UP000238385"/>
    </source>
</evidence>
<dbReference type="EMBL" id="PXNN01000013">
    <property type="protein sequence ID" value="PSF07852.1"/>
    <property type="molecule type" value="Genomic_DNA"/>
</dbReference>
<keyword evidence="1" id="KW-1133">Transmembrane helix</keyword>
<keyword evidence="1" id="KW-0812">Transmembrane</keyword>
<sequence>MQGREQDQTQASVRPASMLAKALEYLANAVWWFIFAILVVFALYVGLGRQLTSDLDRYSRDLSSHLSERTGLDVQVGTLSSRWHWLDPAVTANDVTLRHPDTGEPIAELEHLRLRLNFLSSVFRFRLVFEDFEADGLSLTLTRRAGLDLFDPPDELSDLTHPGGQDLQSWLKLAGRWLSDPRVTLTRISLAIDDGSGNLRQLDIPRLDLVYRRGLFQASGRAMQPGTSTQLASFALVGQHFFRGEFTGQLYLDVDSGRLFDGLIDDLNWRGVRVEGFDLGGRAWLTFRNGEIEQVQGSVYTPYLQLGVNRESLAPIEDIRARFGWRKDGPLQLQELQWQWIGEQVEPFGLRLEPVTDGNVFIADDVPLAPIRRLVQTLPLLPDVPNQALERYRPAGYLDDVILTLPEDPGNFELSGRLRDVSIQASRGAPSASGLQGLILMNAEGGYVTLDTAQSANLGFPQLFSSDWSLSAMKGTVSWRLAGPITRVFSDDLTLSYGDQSLLTGAFDLRLDKFGEDNLGLSVGVENGTAQMLADFAPARVMNEELYDWLTTAITEVDITAGQYYGHGRIDTGAPRGSFVSSMWFEFDEARIRYDQRWPELEGARGRVEIHSADARVTLAQGRTGGLDLSQGEVRVVPGNGDTTNRILVDAAANVPGQAVPFWMNNTPLGELAGVAASGLDYRGLYELSLNLDLALASGAQPEVQAKVSTSGAEVAYPDAGLSWTGIEGELTYHTSQGFSGAPLSANFLDQPVMVSFEQTTASDTGGPGLLIRQAGQLSMPSFLGQLGLAEDMSLGMAGTLDYTAELKVAPETTPRLSVTSDLHGLALDWPEPLGKSADQTAELAALIDPSASEGLRITGDWQNRLGFDLLWKRSGFDLHFSQLNLAGHTLSNIQINALNLGDRWVFNTESERLLGRLMVPDDGVIEVDLQRLSLLRSDSDSDSDADSAPELLTLEQQLEAFRALDIGSWPDIDVKIDELRLGDESAGRWQFSLRPEPFRLNVTGIDGQLQTLALKGDMTWSVVDERETSRFVGALSGGRLNELEALTGAPIPLNNEQTRIDLNLDWPGRPDEFALSGLSGQVSVRLDDGVIMEQSGSAQLFRIFNLLNTDTLWRRLRLDFSDLYERGIAFDAISGKASLVNGLLTLDPELQLVGPSGAFKLNGTTNMTDESLNMRLVLVLPVTQNLPLAAILMGASAPIGGALFVLDKILGDPLSKLTSATYSVTGSWSDPEVELRRVFDTGE</sequence>
<dbReference type="InterPro" id="IPR011836">
    <property type="entry name" value="YhdP"/>
</dbReference>
<evidence type="ECO:0000259" key="2">
    <source>
        <dbReference type="Pfam" id="PF13116"/>
    </source>
</evidence>
<dbReference type="Pfam" id="PF13116">
    <property type="entry name" value="YhdP"/>
    <property type="match status" value="2"/>
</dbReference>
<reference evidence="3 4" key="1">
    <citation type="submission" date="2018-03" db="EMBL/GenBank/DDBJ databases">
        <title>Marinobacter brunus sp. nov., a marine bacterium of Gamma-proteobacteria isolated from the surface seawater of the South China Sea.</title>
        <authorList>
            <person name="Cheng H."/>
            <person name="Wu Y.-H."/>
            <person name="Xamxidin M."/>
            <person name="Xu X.-W."/>
        </authorList>
    </citation>
    <scope>NUCLEOTIDE SEQUENCE [LARGE SCALE GENOMIC DNA]</scope>
    <source>
        <strain evidence="3 4">JCM 30472</strain>
    </source>
</reference>
<dbReference type="Proteomes" id="UP000238385">
    <property type="component" value="Unassembled WGS sequence"/>
</dbReference>
<feature type="domain" description="YhdP central" evidence="2">
    <location>
        <begin position="877"/>
        <end position="1234"/>
    </location>
</feature>
<name>A0A2T1KE85_9GAMM</name>
<dbReference type="OrthoDB" id="9762238at2"/>
<proteinExistence type="predicted"/>
<organism evidence="3 4">
    <name type="scientific">Marinobacter halophilus</name>
    <dbReference type="NCBI Taxonomy" id="1323740"/>
    <lineage>
        <taxon>Bacteria</taxon>
        <taxon>Pseudomonadati</taxon>
        <taxon>Pseudomonadota</taxon>
        <taxon>Gammaproteobacteria</taxon>
        <taxon>Pseudomonadales</taxon>
        <taxon>Marinobacteraceae</taxon>
        <taxon>Marinobacter</taxon>
    </lineage>
</organism>
<feature type="transmembrane region" description="Helical" evidence="1">
    <location>
        <begin position="25"/>
        <end position="47"/>
    </location>
</feature>
<keyword evidence="1" id="KW-0472">Membrane</keyword>
<dbReference type="PANTHER" id="PTHR38690">
    <property type="entry name" value="PROTEASE-RELATED"/>
    <property type="match status" value="1"/>
</dbReference>
<gene>
    <name evidence="3" type="ORF">C7H08_10640</name>
</gene>
<dbReference type="PANTHER" id="PTHR38690:SF1">
    <property type="entry name" value="PROTEASE"/>
    <property type="match status" value="1"/>
</dbReference>
<evidence type="ECO:0000256" key="1">
    <source>
        <dbReference type="SAM" id="Phobius"/>
    </source>
</evidence>
<protein>
    <recommendedName>
        <fullName evidence="2">YhdP central domain-containing protein</fullName>
    </recommendedName>
</protein>
<accession>A0A2T1KE85</accession>
<dbReference type="RefSeq" id="WP_106671720.1">
    <property type="nucleotide sequence ID" value="NZ_BMFE01000001.1"/>
</dbReference>
<keyword evidence="4" id="KW-1185">Reference proteome</keyword>
<dbReference type="InterPro" id="IPR025263">
    <property type="entry name" value="YhdP_central"/>
</dbReference>
<feature type="domain" description="YhdP central" evidence="2">
    <location>
        <begin position="28"/>
        <end position="876"/>
    </location>
</feature>
<comment type="caution">
    <text evidence="3">The sequence shown here is derived from an EMBL/GenBank/DDBJ whole genome shotgun (WGS) entry which is preliminary data.</text>
</comment>
<evidence type="ECO:0000313" key="3">
    <source>
        <dbReference type="EMBL" id="PSF07852.1"/>
    </source>
</evidence>